<evidence type="ECO:0000313" key="12">
    <source>
        <dbReference type="Proteomes" id="UP000053268"/>
    </source>
</evidence>
<dbReference type="InterPro" id="IPR013083">
    <property type="entry name" value="Znf_RING/FYVE/PHD"/>
</dbReference>
<dbReference type="Pfam" id="PF18386">
    <property type="entry name" value="ROQ_II"/>
    <property type="match status" value="1"/>
</dbReference>
<dbReference type="STRING" id="66420.A0A194Q6C2"/>
<dbReference type="FunFam" id="1.20.120.1790:FF:000001">
    <property type="entry name" value="roquin-1 isoform X1"/>
    <property type="match status" value="1"/>
</dbReference>
<dbReference type="PANTHER" id="PTHR13139">
    <property type="entry name" value="RING FINGER AND CCCH-TYPE ZINC FINGER DOMAIN-CONTAINING PROTEIN"/>
    <property type="match status" value="1"/>
</dbReference>
<accession>A0A194Q6C2</accession>
<keyword evidence="7 8" id="KW-0862">Zinc</keyword>
<keyword evidence="5 8" id="KW-0479">Metal-binding</keyword>
<dbReference type="GO" id="GO:0008270">
    <property type="term" value="F:zinc ion binding"/>
    <property type="evidence" value="ECO:0007669"/>
    <property type="project" value="UniProtKB-KW"/>
</dbReference>
<reference evidence="11 12" key="1">
    <citation type="journal article" date="2015" name="Nat. Commun.">
        <title>Outbred genome sequencing and CRISPR/Cas9 gene editing in butterflies.</title>
        <authorList>
            <person name="Li X."/>
            <person name="Fan D."/>
            <person name="Zhang W."/>
            <person name="Liu G."/>
            <person name="Zhang L."/>
            <person name="Zhao L."/>
            <person name="Fang X."/>
            <person name="Chen L."/>
            <person name="Dong Y."/>
            <person name="Chen Y."/>
            <person name="Ding Y."/>
            <person name="Zhao R."/>
            <person name="Feng M."/>
            <person name="Zhu Y."/>
            <person name="Feng Y."/>
            <person name="Jiang X."/>
            <person name="Zhu D."/>
            <person name="Xiang H."/>
            <person name="Feng X."/>
            <person name="Li S."/>
            <person name="Wang J."/>
            <person name="Zhang G."/>
            <person name="Kronforst M.R."/>
            <person name="Wang W."/>
        </authorList>
    </citation>
    <scope>NUCLEOTIDE SEQUENCE [LARGE SCALE GENOMIC DNA]</scope>
    <source>
        <strain evidence="11">Ya'a_city_454_Px</strain>
        <tissue evidence="11">Whole body</tissue>
    </source>
</reference>
<dbReference type="Gene3D" id="1.20.120.1790">
    <property type="match status" value="1"/>
</dbReference>
<dbReference type="Proteomes" id="UP000053268">
    <property type="component" value="Unassembled WGS sequence"/>
</dbReference>
<comment type="catalytic activity">
    <reaction evidence="1">
        <text>S-ubiquitinyl-[E2 ubiquitin-conjugating enzyme]-L-cysteine + [acceptor protein]-L-lysine = [E2 ubiquitin-conjugating enzyme]-L-cysteine + N(6)-ubiquitinyl-[acceptor protein]-L-lysine.</text>
        <dbReference type="EC" id="2.3.2.27"/>
    </reaction>
</comment>
<keyword evidence="12" id="KW-1185">Reference proteome</keyword>
<dbReference type="EMBL" id="KQ459463">
    <property type="protein sequence ID" value="KPJ00555.1"/>
    <property type="molecule type" value="Genomic_DNA"/>
</dbReference>
<proteinExistence type="predicted"/>
<evidence type="ECO:0000256" key="6">
    <source>
        <dbReference type="ARBA" id="ARBA00022771"/>
    </source>
</evidence>
<dbReference type="PANTHER" id="PTHR13139:SF54">
    <property type="entry name" value="RING-TYPE E3 UBIQUITIN TRANSFERASE"/>
    <property type="match status" value="1"/>
</dbReference>
<evidence type="ECO:0000256" key="7">
    <source>
        <dbReference type="ARBA" id="ARBA00022833"/>
    </source>
</evidence>
<evidence type="ECO:0000256" key="8">
    <source>
        <dbReference type="PROSITE-ProRule" id="PRU00723"/>
    </source>
</evidence>
<evidence type="ECO:0000256" key="2">
    <source>
        <dbReference type="ARBA" id="ARBA00004201"/>
    </source>
</evidence>
<dbReference type="Pfam" id="PF21206">
    <property type="entry name" value="Roquin_1_2-like_ROQ"/>
    <property type="match status" value="1"/>
</dbReference>
<organism evidence="11 12">
    <name type="scientific">Papilio xuthus</name>
    <name type="common">Asian swallowtail butterfly</name>
    <dbReference type="NCBI Taxonomy" id="66420"/>
    <lineage>
        <taxon>Eukaryota</taxon>
        <taxon>Metazoa</taxon>
        <taxon>Ecdysozoa</taxon>
        <taxon>Arthropoda</taxon>
        <taxon>Hexapoda</taxon>
        <taxon>Insecta</taxon>
        <taxon>Pterygota</taxon>
        <taxon>Neoptera</taxon>
        <taxon>Endopterygota</taxon>
        <taxon>Lepidoptera</taxon>
        <taxon>Glossata</taxon>
        <taxon>Ditrysia</taxon>
        <taxon>Papilionoidea</taxon>
        <taxon>Papilionidae</taxon>
        <taxon>Papilioninae</taxon>
        <taxon>Papilio</taxon>
    </lineage>
</organism>
<evidence type="ECO:0000259" key="9">
    <source>
        <dbReference type="PROSITE" id="PS50089"/>
    </source>
</evidence>
<dbReference type="GO" id="GO:0000209">
    <property type="term" value="P:protein polyubiquitination"/>
    <property type="evidence" value="ECO:0007669"/>
    <property type="project" value="TreeGrafter"/>
</dbReference>
<evidence type="ECO:0000259" key="10">
    <source>
        <dbReference type="PROSITE" id="PS50103"/>
    </source>
</evidence>
<dbReference type="InterPro" id="IPR041523">
    <property type="entry name" value="ROQ_II"/>
</dbReference>
<comment type="subcellular location">
    <subcellularLocation>
        <location evidence="2">Cytoplasm</location>
        <location evidence="2">P-body</location>
    </subcellularLocation>
</comment>
<dbReference type="Pfam" id="PF14634">
    <property type="entry name" value="zf-RING_5"/>
    <property type="match status" value="1"/>
</dbReference>
<name>A0A194Q6C2_PAPXU</name>
<dbReference type="PROSITE" id="PS50103">
    <property type="entry name" value="ZF_C3H1"/>
    <property type="match status" value="1"/>
</dbReference>
<dbReference type="SUPFAM" id="SSF57850">
    <property type="entry name" value="RING/U-box"/>
    <property type="match status" value="1"/>
</dbReference>
<sequence length="764" mass="84762">MTEAQGFKHLTFKNSAKNFKDIMPIQAPQWTDYLNCPVCCREFGHPPRSPISLGCGHTLCKQCLKNLHRKQCPFDQTVIQTDLDELVVNTALLQLAGYRPPAVPYHPPCIQALPEHERRAYDTIVHCLEQLALYLYCSGNNGIASTRLSRPMQRKLVTLLQCAMTDEEGRGRAARAARSLGERTVTELILQHQNSQQLSANLWAAVRARGCQFLGPAMQEEVLKLVLLALEDGSALSRKVLVMFVVQRLEPHFPQASKTSIGHVVQLLYRASCFKVSKRECDSSLMQLKEEFRTYETLRREHDAQIVQIATEAGLRIAPDQWSALLYGDTAHKSHMQSIIDKLQTPQSFAQSVQELYIALQRTGDIAQLVAMSRHLNYLATIDISPETKGPTWIQLSEIIASIKEVISCLHFCHHIAIRDANCAVRQNGMDQSGRGINNKISYKMLTCRDSATREFCPRRNMCPHLHIEEEFERIDANRTIVNNDGTNNHAVPLALSMPAPIPIAAMPQQMPQQMTPQFVQPIPIPLPSHVSLTPMQLPAGVQLHPPVPLPGHMYAQYPVAQTVPHPYNCVRPVTAVPLIQPNGAMIQNPSGPVWFNPFYAGYYPHADGNCYPAPEFVQGGVMVPPNGYQNVEGPQPSAGGNAFVPQQYDAARASPYSIDGGHADGSPDYNVSPFNMHQNNVNQVQSTWSQPNNMYNFADMRSALDALSAVDEIFAGPTTAATTNNLVTTPHNAADLDGSDEQELEEEMQALEIRIGAVLKSAE</sequence>
<evidence type="ECO:0000256" key="3">
    <source>
        <dbReference type="ARBA" id="ARBA00012483"/>
    </source>
</evidence>
<dbReference type="GO" id="GO:0061630">
    <property type="term" value="F:ubiquitin protein ligase activity"/>
    <property type="evidence" value="ECO:0007669"/>
    <property type="project" value="UniProtKB-EC"/>
</dbReference>
<feature type="domain" description="C3H1-type" evidence="10">
    <location>
        <begin position="442"/>
        <end position="470"/>
    </location>
</feature>
<dbReference type="Gene3D" id="3.30.40.10">
    <property type="entry name" value="Zinc/RING finger domain, C3HC4 (zinc finger)"/>
    <property type="match status" value="1"/>
</dbReference>
<evidence type="ECO:0000256" key="1">
    <source>
        <dbReference type="ARBA" id="ARBA00000900"/>
    </source>
</evidence>
<evidence type="ECO:0000256" key="4">
    <source>
        <dbReference type="ARBA" id="ARBA00022679"/>
    </source>
</evidence>
<dbReference type="GO" id="GO:0010494">
    <property type="term" value="C:cytoplasmic stress granule"/>
    <property type="evidence" value="ECO:0007669"/>
    <property type="project" value="TreeGrafter"/>
</dbReference>
<dbReference type="InterPro" id="IPR048575">
    <property type="entry name" value="Roquin_1_2-like_ROQ"/>
</dbReference>
<evidence type="ECO:0000256" key="5">
    <source>
        <dbReference type="ARBA" id="ARBA00022723"/>
    </source>
</evidence>
<dbReference type="GO" id="GO:0006511">
    <property type="term" value="P:ubiquitin-dependent protein catabolic process"/>
    <property type="evidence" value="ECO:0007669"/>
    <property type="project" value="TreeGrafter"/>
</dbReference>
<dbReference type="InterPro" id="IPR017907">
    <property type="entry name" value="Znf_RING_CS"/>
</dbReference>
<dbReference type="InterPro" id="IPR052249">
    <property type="entry name" value="Roquin_domain"/>
</dbReference>
<dbReference type="GO" id="GO:0000288">
    <property type="term" value="P:nuclear-transcribed mRNA catabolic process, deadenylation-dependent decay"/>
    <property type="evidence" value="ECO:0007669"/>
    <property type="project" value="TreeGrafter"/>
</dbReference>
<dbReference type="SMART" id="SM00184">
    <property type="entry name" value="RING"/>
    <property type="match status" value="1"/>
</dbReference>
<keyword evidence="6 8" id="KW-0863">Zinc-finger</keyword>
<dbReference type="PROSITE" id="PS00518">
    <property type="entry name" value="ZF_RING_1"/>
    <property type="match status" value="1"/>
</dbReference>
<dbReference type="FunFam" id="3.30.40.10:FF:000047">
    <property type="entry name" value="Roquin-2 isoform 1"/>
    <property type="match status" value="1"/>
</dbReference>
<evidence type="ECO:0000313" key="11">
    <source>
        <dbReference type="EMBL" id="KPJ00555.1"/>
    </source>
</evidence>
<dbReference type="InterPro" id="IPR001841">
    <property type="entry name" value="Znf_RING"/>
</dbReference>
<protein>
    <recommendedName>
        <fullName evidence="3">RING-type E3 ubiquitin transferase</fullName>
        <ecNumber evidence="3">2.3.2.27</ecNumber>
    </recommendedName>
</protein>
<keyword evidence="4" id="KW-0808">Transferase</keyword>
<dbReference type="GO" id="GO:0000932">
    <property type="term" value="C:P-body"/>
    <property type="evidence" value="ECO:0007669"/>
    <property type="project" value="UniProtKB-SubCell"/>
</dbReference>
<dbReference type="PROSITE" id="PS50089">
    <property type="entry name" value="ZF_RING_2"/>
    <property type="match status" value="1"/>
</dbReference>
<dbReference type="EC" id="2.3.2.27" evidence="3"/>
<dbReference type="AlphaFoldDB" id="A0A194Q6C2"/>
<dbReference type="GO" id="GO:0035613">
    <property type="term" value="F:RNA stem-loop binding"/>
    <property type="evidence" value="ECO:0007669"/>
    <property type="project" value="TreeGrafter"/>
</dbReference>
<gene>
    <name evidence="11" type="ORF">RR46_07145</name>
</gene>
<feature type="zinc finger region" description="C3H1-type" evidence="8">
    <location>
        <begin position="442"/>
        <end position="470"/>
    </location>
</feature>
<dbReference type="GO" id="GO:0003729">
    <property type="term" value="F:mRNA binding"/>
    <property type="evidence" value="ECO:0007669"/>
    <property type="project" value="TreeGrafter"/>
</dbReference>
<dbReference type="InterPro" id="IPR000571">
    <property type="entry name" value="Znf_CCCH"/>
</dbReference>
<dbReference type="GO" id="GO:0003725">
    <property type="term" value="F:double-stranded RNA binding"/>
    <property type="evidence" value="ECO:0007669"/>
    <property type="project" value="TreeGrafter"/>
</dbReference>
<feature type="domain" description="RING-type" evidence="9">
    <location>
        <begin position="36"/>
        <end position="76"/>
    </location>
</feature>